<organism evidence="1 2">
    <name type="scientific">Candidatus Woesebacteria bacterium GW2011_GWB1_44_11</name>
    <dbReference type="NCBI Taxonomy" id="1618579"/>
    <lineage>
        <taxon>Bacteria</taxon>
        <taxon>Candidatus Woeseibacteriota</taxon>
    </lineage>
</organism>
<dbReference type="PANTHER" id="PTHR43630:SF2">
    <property type="entry name" value="GLYCOSYLTRANSFERASE"/>
    <property type="match status" value="1"/>
</dbReference>
<sequence length="241" mass="27818">MANSPGVSAIVLIGGSYDKTLLKKCLDSVSWASEIVKVETDNLKGNFADWRNIGAKMARGEWLFYVDSDEEVSERLKETILQVTPSDEFAAYAIPRRNILLGHEMKWGGWRPDFVLRLIRKDRLKGWKGELHEQPEVAGTVCHLKEPLIHVSHRNLSDMVEKTNKWSEVEAKLLFDSGHPKMNIFRFFSAGFREAWYRGIRKLGFLDGTVGIIEIIYQTFSRLITYSKLWELQMKNARRNI</sequence>
<dbReference type="EMBL" id="LCHK01000022">
    <property type="protein sequence ID" value="KKT32189.1"/>
    <property type="molecule type" value="Genomic_DNA"/>
</dbReference>
<dbReference type="SUPFAM" id="SSF53448">
    <property type="entry name" value="Nucleotide-diphospho-sugar transferases"/>
    <property type="match status" value="1"/>
</dbReference>
<evidence type="ECO:0000313" key="2">
    <source>
        <dbReference type="Proteomes" id="UP000034012"/>
    </source>
</evidence>
<evidence type="ECO:0000313" key="1">
    <source>
        <dbReference type="EMBL" id="KKT32189.1"/>
    </source>
</evidence>
<accession>A0A837I566</accession>
<dbReference type="GO" id="GO:0016740">
    <property type="term" value="F:transferase activity"/>
    <property type="evidence" value="ECO:0007669"/>
    <property type="project" value="UniProtKB-KW"/>
</dbReference>
<comment type="caution">
    <text evidence="1">The sequence shown here is derived from an EMBL/GenBank/DDBJ whole genome shotgun (WGS) entry which is preliminary data.</text>
</comment>
<proteinExistence type="predicted"/>
<keyword evidence="1" id="KW-0808">Transferase</keyword>
<dbReference type="Proteomes" id="UP000034012">
    <property type="component" value="Unassembled WGS sequence"/>
</dbReference>
<dbReference type="Gene3D" id="3.90.550.10">
    <property type="entry name" value="Spore Coat Polysaccharide Biosynthesis Protein SpsA, Chain A"/>
    <property type="match status" value="1"/>
</dbReference>
<name>A0A837I566_9BACT</name>
<dbReference type="PANTHER" id="PTHR43630">
    <property type="entry name" value="POLY-BETA-1,6-N-ACETYL-D-GLUCOSAMINE SYNTHASE"/>
    <property type="match status" value="1"/>
</dbReference>
<dbReference type="InterPro" id="IPR029044">
    <property type="entry name" value="Nucleotide-diphossugar_trans"/>
</dbReference>
<dbReference type="CDD" id="cd02511">
    <property type="entry name" value="Beta4Glucosyltransferase"/>
    <property type="match status" value="1"/>
</dbReference>
<dbReference type="AlphaFoldDB" id="A0A837I566"/>
<reference evidence="1 2" key="1">
    <citation type="journal article" date="2015" name="Nature">
        <title>rRNA introns, odd ribosomes, and small enigmatic genomes across a large radiation of phyla.</title>
        <authorList>
            <person name="Brown C.T."/>
            <person name="Hug L.A."/>
            <person name="Thomas B.C."/>
            <person name="Sharon I."/>
            <person name="Castelle C.J."/>
            <person name="Singh A."/>
            <person name="Wilkins M.J."/>
            <person name="Williams K.H."/>
            <person name="Banfield J.F."/>
        </authorList>
    </citation>
    <scope>NUCLEOTIDE SEQUENCE [LARGE SCALE GENOMIC DNA]</scope>
</reference>
<protein>
    <submittedName>
        <fullName evidence="1">Glycosyl transferase family 2</fullName>
    </submittedName>
</protein>
<gene>
    <name evidence="1" type="ORF">UW20_C0022G0002</name>
</gene>